<sequence>MSLAKDKPYYTHPSDYEDDVYAWAFEQAQLLRLGRFSEVDLPNVIEELESVGREVKSLIARAYRDLIAKLLEWEAQTSSRTRENAKAILDARITIEEEEREAKSLRDGAERIVESVYPQAVRLAAGATGLKRENFPAVCPFDLAFLRDLDAMPSDMPLTD</sequence>
<comment type="caution">
    <text evidence="2">The sequence shown here is derived from an EMBL/GenBank/DDBJ whole genome shotgun (WGS) entry which is preliminary data.</text>
</comment>
<dbReference type="Pfam" id="PF01724">
    <property type="entry name" value="DUF29"/>
    <property type="match status" value="1"/>
</dbReference>
<keyword evidence="3" id="KW-1185">Reference proteome</keyword>
<dbReference type="PANTHER" id="PTHR34235">
    <property type="entry name" value="SLR1203 PROTEIN-RELATED"/>
    <property type="match status" value="1"/>
</dbReference>
<gene>
    <name evidence="2" type="ORF">J1C47_10970</name>
</gene>
<evidence type="ECO:0000313" key="3">
    <source>
        <dbReference type="Proteomes" id="UP000664288"/>
    </source>
</evidence>
<protein>
    <submittedName>
        <fullName evidence="2">DUF29 domain-containing protein</fullName>
    </submittedName>
</protein>
<reference evidence="2 3" key="1">
    <citation type="submission" date="2021-03" db="EMBL/GenBank/DDBJ databases">
        <title>Whole genome sequence of Jiella sp. MQZ13P-4.</title>
        <authorList>
            <person name="Tuo L."/>
        </authorList>
    </citation>
    <scope>NUCLEOTIDE SEQUENCE [LARGE SCALE GENOMIC DNA]</scope>
    <source>
        <strain evidence="2 3">MQZ13P-4</strain>
    </source>
</reference>
<accession>A0ABS3J6G7</accession>
<evidence type="ECO:0000256" key="1">
    <source>
        <dbReference type="SAM" id="Coils"/>
    </source>
</evidence>
<keyword evidence="1" id="KW-0175">Coiled coil</keyword>
<organism evidence="2 3">
    <name type="scientific">Jiella sonneratiae</name>
    <dbReference type="NCBI Taxonomy" id="2816856"/>
    <lineage>
        <taxon>Bacteria</taxon>
        <taxon>Pseudomonadati</taxon>
        <taxon>Pseudomonadota</taxon>
        <taxon>Alphaproteobacteria</taxon>
        <taxon>Hyphomicrobiales</taxon>
        <taxon>Aurantimonadaceae</taxon>
        <taxon>Jiella</taxon>
    </lineage>
</organism>
<name>A0ABS3J6G7_9HYPH</name>
<dbReference type="EMBL" id="JAFMPY010000009">
    <property type="protein sequence ID" value="MBO0904166.1"/>
    <property type="molecule type" value="Genomic_DNA"/>
</dbReference>
<feature type="coiled-coil region" evidence="1">
    <location>
        <begin position="88"/>
        <end position="115"/>
    </location>
</feature>
<dbReference type="Gene3D" id="1.20.1220.20">
    <property type="entry name" value="Uncharcterised protein PF01724"/>
    <property type="match status" value="1"/>
</dbReference>
<dbReference type="RefSeq" id="WP_207350805.1">
    <property type="nucleotide sequence ID" value="NZ_JAFMPY010000009.1"/>
</dbReference>
<dbReference type="PANTHER" id="PTHR34235:SF4">
    <property type="entry name" value="SLR0291 PROTEIN"/>
    <property type="match status" value="1"/>
</dbReference>
<evidence type="ECO:0000313" key="2">
    <source>
        <dbReference type="EMBL" id="MBO0904166.1"/>
    </source>
</evidence>
<proteinExistence type="predicted"/>
<dbReference type="Proteomes" id="UP000664288">
    <property type="component" value="Unassembled WGS sequence"/>
</dbReference>
<dbReference type="InterPro" id="IPR002636">
    <property type="entry name" value="DUF29"/>
</dbReference>